<name>X0TZV2_9ZZZZ</name>
<feature type="non-terminal residue" evidence="1">
    <location>
        <position position="1"/>
    </location>
</feature>
<proteinExistence type="predicted"/>
<comment type="caution">
    <text evidence="1">The sequence shown here is derived from an EMBL/GenBank/DDBJ whole genome shotgun (WGS) entry which is preliminary data.</text>
</comment>
<dbReference type="EMBL" id="BARS01011045">
    <property type="protein sequence ID" value="GAF99088.1"/>
    <property type="molecule type" value="Genomic_DNA"/>
</dbReference>
<gene>
    <name evidence="1" type="ORF">S01H1_20241</name>
</gene>
<sequence>ATEAYKQCLDVGKSPSELDDWFKNRARRKLDGLLGENLAPNSCPDTNVSE</sequence>
<protein>
    <submittedName>
        <fullName evidence="1">Uncharacterized protein</fullName>
    </submittedName>
</protein>
<dbReference type="AlphaFoldDB" id="X0TZV2"/>
<evidence type="ECO:0000313" key="1">
    <source>
        <dbReference type="EMBL" id="GAF99088.1"/>
    </source>
</evidence>
<organism evidence="1">
    <name type="scientific">marine sediment metagenome</name>
    <dbReference type="NCBI Taxonomy" id="412755"/>
    <lineage>
        <taxon>unclassified sequences</taxon>
        <taxon>metagenomes</taxon>
        <taxon>ecological metagenomes</taxon>
    </lineage>
</organism>
<accession>X0TZV2</accession>
<reference evidence="1" key="1">
    <citation type="journal article" date="2014" name="Front. Microbiol.">
        <title>High frequency of phylogenetically diverse reductive dehalogenase-homologous genes in deep subseafloor sedimentary metagenomes.</title>
        <authorList>
            <person name="Kawai M."/>
            <person name="Futagami T."/>
            <person name="Toyoda A."/>
            <person name="Takaki Y."/>
            <person name="Nishi S."/>
            <person name="Hori S."/>
            <person name="Arai W."/>
            <person name="Tsubouchi T."/>
            <person name="Morono Y."/>
            <person name="Uchiyama I."/>
            <person name="Ito T."/>
            <person name="Fujiyama A."/>
            <person name="Inagaki F."/>
            <person name="Takami H."/>
        </authorList>
    </citation>
    <scope>NUCLEOTIDE SEQUENCE</scope>
    <source>
        <strain evidence="1">Expedition CK06-06</strain>
    </source>
</reference>